<gene>
    <name evidence="8" type="ORF">IRJ41_002764</name>
</gene>
<proteinExistence type="inferred from homology"/>
<keyword evidence="5" id="KW-0460">Magnesium</keyword>
<dbReference type="Pfam" id="PF00692">
    <property type="entry name" value="dUTPase"/>
    <property type="match status" value="1"/>
</dbReference>
<dbReference type="InterPro" id="IPR008181">
    <property type="entry name" value="dUTPase"/>
</dbReference>
<comment type="cofactor">
    <cofactor evidence="5">
        <name>Mg(2+)</name>
        <dbReference type="ChEBI" id="CHEBI:18420"/>
    </cofactor>
</comment>
<dbReference type="GO" id="GO:0000287">
    <property type="term" value="F:magnesium ion binding"/>
    <property type="evidence" value="ECO:0007669"/>
    <property type="project" value="UniProtKB-UniRule"/>
</dbReference>
<accession>A0A9W7WAC7</accession>
<dbReference type="InterPro" id="IPR033704">
    <property type="entry name" value="dUTPase_trimeric"/>
</dbReference>
<dbReference type="Gene3D" id="2.70.40.10">
    <property type="match status" value="1"/>
</dbReference>
<feature type="transmembrane region" description="Helical" evidence="6">
    <location>
        <begin position="6"/>
        <end position="24"/>
    </location>
</feature>
<sequence length="238" mass="26144">MELALVILVLVVGQLLLQMMKWFYMTKRASAKYKFDRKIGQSLWGLKKNIVAKRGIGIGEHSKSPHGDVVSLKDSSKNLLVVEALAKNEDIITPDYIEVDWEKKEDVILPEYETSMSSGVDLRSSEDLVIAVDSICLAPTSIALEIPSGFEAQVRSRSGLALKNGVVVLNSPGTIDADYRGEIKVILKNLGNKDFKILKGDRIAQLVFAPVVQIKWDVVEKLDNSERGSGGFGSTGIK</sequence>
<keyword evidence="6" id="KW-0812">Transmembrane</keyword>
<dbReference type="Proteomes" id="UP001059041">
    <property type="component" value="Linkage Group LG25"/>
</dbReference>
<comment type="pathway">
    <text evidence="1 5">Pyrimidine metabolism; dUMP biosynthesis; dUMP from dCTP (dUTP route): step 2/2.</text>
</comment>
<comment type="catalytic activity">
    <reaction evidence="5">
        <text>dUTP + H2O = dUMP + diphosphate + H(+)</text>
        <dbReference type="Rhea" id="RHEA:10248"/>
        <dbReference type="ChEBI" id="CHEBI:15377"/>
        <dbReference type="ChEBI" id="CHEBI:15378"/>
        <dbReference type="ChEBI" id="CHEBI:33019"/>
        <dbReference type="ChEBI" id="CHEBI:61555"/>
        <dbReference type="ChEBI" id="CHEBI:246422"/>
        <dbReference type="EC" id="3.6.1.23"/>
    </reaction>
</comment>
<dbReference type="CDD" id="cd07557">
    <property type="entry name" value="trimeric_dUTPase"/>
    <property type="match status" value="1"/>
</dbReference>
<dbReference type="NCBIfam" id="NF001862">
    <property type="entry name" value="PRK00601.1"/>
    <property type="match status" value="1"/>
</dbReference>
<keyword evidence="3 5" id="KW-0378">Hydrolase</keyword>
<dbReference type="EC" id="3.6.1.23" evidence="5"/>
<keyword evidence="9" id="KW-1185">Reference proteome</keyword>
<keyword evidence="6" id="KW-1133">Transmembrane helix</keyword>
<organism evidence="8 9">
    <name type="scientific">Triplophysa rosa</name>
    <name type="common">Cave loach</name>
    <dbReference type="NCBI Taxonomy" id="992332"/>
    <lineage>
        <taxon>Eukaryota</taxon>
        <taxon>Metazoa</taxon>
        <taxon>Chordata</taxon>
        <taxon>Craniata</taxon>
        <taxon>Vertebrata</taxon>
        <taxon>Euteleostomi</taxon>
        <taxon>Actinopterygii</taxon>
        <taxon>Neopterygii</taxon>
        <taxon>Teleostei</taxon>
        <taxon>Ostariophysi</taxon>
        <taxon>Cypriniformes</taxon>
        <taxon>Nemacheilidae</taxon>
        <taxon>Triplophysa</taxon>
    </lineage>
</organism>
<protein>
    <recommendedName>
        <fullName evidence="5">Deoxyuridine 5'-triphosphate nucleotidohydrolase</fullName>
        <shortName evidence="5">dUTPase</shortName>
        <ecNumber evidence="5">3.6.1.23</ecNumber>
    </recommendedName>
    <alternativeName>
        <fullName evidence="5">dUTP pyrophosphatase</fullName>
    </alternativeName>
</protein>
<comment type="function">
    <text evidence="5">Involved in nucleotide metabolism via production of dUMP, the immediate precursor of thymidine nucleotides, and decreases the intracellular concentration of dUTP so that uracil cannot be incorporated into DNA.</text>
</comment>
<dbReference type="GO" id="GO:0046081">
    <property type="term" value="P:dUTP catabolic process"/>
    <property type="evidence" value="ECO:0007669"/>
    <property type="project" value="UniProtKB-UniRule"/>
</dbReference>
<dbReference type="InterPro" id="IPR029054">
    <property type="entry name" value="dUTPase-like"/>
</dbReference>
<dbReference type="AlphaFoldDB" id="A0A9W7WAC7"/>
<dbReference type="PANTHER" id="PTHR11241:SF0">
    <property type="entry name" value="DEOXYURIDINE 5'-TRIPHOSPHATE NUCLEOTIDOHYDROLASE"/>
    <property type="match status" value="1"/>
</dbReference>
<reference evidence="8" key="1">
    <citation type="submission" date="2021-02" db="EMBL/GenBank/DDBJ databases">
        <title>Comparative genomics reveals that relaxation of natural selection precedes convergent phenotypic evolution of cavefish.</title>
        <authorList>
            <person name="Peng Z."/>
        </authorList>
    </citation>
    <scope>NUCLEOTIDE SEQUENCE</scope>
    <source>
        <tissue evidence="8">Muscle</tissue>
    </source>
</reference>
<evidence type="ECO:0000256" key="4">
    <source>
        <dbReference type="ARBA" id="ARBA00023080"/>
    </source>
</evidence>
<keyword evidence="5" id="KW-0479">Metal-binding</keyword>
<dbReference type="GO" id="GO:0006226">
    <property type="term" value="P:dUMP biosynthetic process"/>
    <property type="evidence" value="ECO:0007669"/>
    <property type="project" value="UniProtKB-UniRule"/>
</dbReference>
<evidence type="ECO:0000256" key="1">
    <source>
        <dbReference type="ARBA" id="ARBA00005142"/>
    </source>
</evidence>
<comment type="caution">
    <text evidence="8">The sequence shown here is derived from an EMBL/GenBank/DDBJ whole genome shotgun (WGS) entry which is preliminary data.</text>
</comment>
<keyword evidence="4 5" id="KW-0546">Nucleotide metabolism</keyword>
<evidence type="ECO:0000256" key="3">
    <source>
        <dbReference type="ARBA" id="ARBA00022801"/>
    </source>
</evidence>
<dbReference type="InterPro" id="IPR036157">
    <property type="entry name" value="dUTPase-like_sf"/>
</dbReference>
<evidence type="ECO:0000259" key="7">
    <source>
        <dbReference type="Pfam" id="PF00692"/>
    </source>
</evidence>
<evidence type="ECO:0000313" key="8">
    <source>
        <dbReference type="EMBL" id="KAI7790848.1"/>
    </source>
</evidence>
<dbReference type="SUPFAM" id="SSF51283">
    <property type="entry name" value="dUTPase-like"/>
    <property type="match status" value="1"/>
</dbReference>
<dbReference type="NCBIfam" id="TIGR00576">
    <property type="entry name" value="dut"/>
    <property type="match status" value="1"/>
</dbReference>
<evidence type="ECO:0000256" key="2">
    <source>
        <dbReference type="ARBA" id="ARBA00006581"/>
    </source>
</evidence>
<evidence type="ECO:0000256" key="6">
    <source>
        <dbReference type="SAM" id="Phobius"/>
    </source>
</evidence>
<dbReference type="PANTHER" id="PTHR11241">
    <property type="entry name" value="DEOXYURIDINE 5'-TRIPHOSPHATE NUCLEOTIDOHYDROLASE"/>
    <property type="match status" value="1"/>
</dbReference>
<evidence type="ECO:0000256" key="5">
    <source>
        <dbReference type="RuleBase" id="RU367024"/>
    </source>
</evidence>
<dbReference type="EMBL" id="JAFHDT010000025">
    <property type="protein sequence ID" value="KAI7790848.1"/>
    <property type="molecule type" value="Genomic_DNA"/>
</dbReference>
<name>A0A9W7WAC7_TRIRA</name>
<dbReference type="GO" id="GO:0004170">
    <property type="term" value="F:dUTP diphosphatase activity"/>
    <property type="evidence" value="ECO:0007669"/>
    <property type="project" value="UniProtKB-UniRule"/>
</dbReference>
<feature type="domain" description="dUTPase-like" evidence="7">
    <location>
        <begin position="107"/>
        <end position="236"/>
    </location>
</feature>
<comment type="similarity">
    <text evidence="2 5">Belongs to the dUTPase family.</text>
</comment>
<dbReference type="HAMAP" id="MF_00116">
    <property type="entry name" value="dUTPase_bact"/>
    <property type="match status" value="1"/>
</dbReference>
<keyword evidence="6" id="KW-0472">Membrane</keyword>
<evidence type="ECO:0000313" key="9">
    <source>
        <dbReference type="Proteomes" id="UP001059041"/>
    </source>
</evidence>